<organism evidence="2">
    <name type="scientific">uncultured delta proteobacterium HF0130_20J24</name>
    <dbReference type="NCBI Taxonomy" id="710829"/>
    <lineage>
        <taxon>Bacteria</taxon>
        <taxon>Deltaproteobacteria</taxon>
        <taxon>environmental samples</taxon>
    </lineage>
</organism>
<dbReference type="InterPro" id="IPR019734">
    <property type="entry name" value="TPR_rpt"/>
</dbReference>
<dbReference type="AlphaFoldDB" id="E0XXQ3"/>
<dbReference type="PROSITE" id="PS51257">
    <property type="entry name" value="PROKAR_LIPOPROTEIN"/>
    <property type="match status" value="1"/>
</dbReference>
<evidence type="ECO:0000313" key="2">
    <source>
        <dbReference type="EMBL" id="ADI19194.1"/>
    </source>
</evidence>
<keyword evidence="1" id="KW-0175">Coiled coil</keyword>
<dbReference type="Gene3D" id="1.25.40.10">
    <property type="entry name" value="Tetratricopeptide repeat domain"/>
    <property type="match status" value="1"/>
</dbReference>
<reference evidence="2" key="1">
    <citation type="journal article" date="2011" name="Environ. Microbiol.">
        <title>Time-series analyses of Monterey Bay coastal microbial picoplankton using a 'genome proxy' microarray.</title>
        <authorList>
            <person name="Rich V.I."/>
            <person name="Pham V.D."/>
            <person name="Eppley J."/>
            <person name="Shi Y."/>
            <person name="DeLong E.F."/>
        </authorList>
    </citation>
    <scope>NUCLEOTIDE SEQUENCE</scope>
</reference>
<dbReference type="InterPro" id="IPR011990">
    <property type="entry name" value="TPR-like_helical_dom_sf"/>
</dbReference>
<protein>
    <submittedName>
        <fullName evidence="2">Uncharacterized protein</fullName>
    </submittedName>
</protein>
<dbReference type="EMBL" id="GU474913">
    <property type="protein sequence ID" value="ADI19194.1"/>
    <property type="molecule type" value="Genomic_DNA"/>
</dbReference>
<dbReference type="SUPFAM" id="SSF48452">
    <property type="entry name" value="TPR-like"/>
    <property type="match status" value="1"/>
</dbReference>
<proteinExistence type="predicted"/>
<dbReference type="Pfam" id="PF13174">
    <property type="entry name" value="TPR_6"/>
    <property type="match status" value="1"/>
</dbReference>
<accession>E0XXQ3</accession>
<evidence type="ECO:0000256" key="1">
    <source>
        <dbReference type="SAM" id="Coils"/>
    </source>
</evidence>
<name>E0XXQ3_9DELT</name>
<sequence>MIKVLLKSFFSLLPILLLVLIGCSNSVSDNTVSQKNSEEIATLKKRIIEQQELMNNLQSLIADLMALSSELEQVIPPRDLLESLQNDVAELRKERYQIQKNITKLANKKKEIKVPRYSGVELPNDQKKLLQGLISLQAGNPDQAVEDLQDILNHKKPTRLKAEILLAVAHSFLAQGYAKQSASHYSTFLREYPKSRHTPKALYYLGEAMMELGEQKKQKVLLNELINKYPNSPFSKRAK</sequence>
<feature type="coiled-coil region" evidence="1">
    <location>
        <begin position="40"/>
        <end position="108"/>
    </location>
</feature>